<accession>A0A2A9PBZ9</accession>
<keyword evidence="2" id="KW-1185">Reference proteome</keyword>
<reference evidence="1 2" key="2">
    <citation type="journal article" date="2017" name="Sci. Rep.">
        <title>Ant-infecting Ophiocordyceps genomes reveal a high diversity of potential behavioral manipulation genes and a possible major role for enterotoxins.</title>
        <authorList>
            <person name="de Bekker C."/>
            <person name="Ohm R.A."/>
            <person name="Evans H.C."/>
            <person name="Brachmann A."/>
            <person name="Hughes D.P."/>
        </authorList>
    </citation>
    <scope>NUCLEOTIDE SEQUENCE [LARGE SCALE GENOMIC DNA]</scope>
    <source>
        <strain evidence="1 2">SC16a</strain>
    </source>
</reference>
<sequence length="365" mass="40755">MTVGNLELDSYLDIPIRRQHAAGTPSPRPLNENVIYCPTRLLNLLLSSSQVRIVRAIDVQIRHGHQHVVHRVVWRVPALISRHHIIGSMPVIHGLCHPGQKRWVNIELEYNCQPVTVRPGPSLQLPLSADVNRMLRSISVAAFGLAWKGSLVGFDAISVVLRLLYRLGGVLVQRKGQPVPRLFLLSQLLELGLDLVCLHLPGIATDPGHELLVVLVLLGQELLLDEYDDMLPVKKKGVQWSLDFAVVAHLILARLAVDMCKDVEYLGVARFFDVLAQRLLKLYGLVQQPRFQPASRRLAPFLDSTELSTARISGAASPGDGRTVANCGEIFPICRQERRRLWCKWYMSLATASALCLISKTSWLT</sequence>
<protein>
    <submittedName>
        <fullName evidence="1">Uncharacterized protein</fullName>
    </submittedName>
</protein>
<comment type="caution">
    <text evidence="1">The sequence shown here is derived from an EMBL/GenBank/DDBJ whole genome shotgun (WGS) entry which is preliminary data.</text>
</comment>
<reference evidence="1 2" key="1">
    <citation type="journal article" date="2015" name="BMC Genomics">
        <title>Gene expression during zombie ant biting behavior reflects the complexity underlying fungal parasitic behavioral manipulation.</title>
        <authorList>
            <person name="de Bekker C."/>
            <person name="Ohm R.A."/>
            <person name="Loreto R.G."/>
            <person name="Sebastian A."/>
            <person name="Albert I."/>
            <person name="Merrow M."/>
            <person name="Brachmann A."/>
            <person name="Hughes D.P."/>
        </authorList>
    </citation>
    <scope>NUCLEOTIDE SEQUENCE [LARGE SCALE GENOMIC DNA]</scope>
    <source>
        <strain evidence="1 2">SC16a</strain>
    </source>
</reference>
<evidence type="ECO:0000313" key="1">
    <source>
        <dbReference type="EMBL" id="PFH58939.1"/>
    </source>
</evidence>
<proteinExistence type="predicted"/>
<gene>
    <name evidence="1" type="ORF">XA68_13028</name>
</gene>
<name>A0A2A9PBZ9_OPHUN</name>
<dbReference type="Proteomes" id="UP000037136">
    <property type="component" value="Unassembled WGS sequence"/>
</dbReference>
<evidence type="ECO:0000313" key="2">
    <source>
        <dbReference type="Proteomes" id="UP000037136"/>
    </source>
</evidence>
<dbReference type="AlphaFoldDB" id="A0A2A9PBZ9"/>
<dbReference type="EMBL" id="LAZP02000241">
    <property type="protein sequence ID" value="PFH58939.1"/>
    <property type="molecule type" value="Genomic_DNA"/>
</dbReference>
<organism evidence="1 2">
    <name type="scientific">Ophiocordyceps unilateralis</name>
    <name type="common">Zombie-ant fungus</name>
    <name type="synonym">Torrubia unilateralis</name>
    <dbReference type="NCBI Taxonomy" id="268505"/>
    <lineage>
        <taxon>Eukaryota</taxon>
        <taxon>Fungi</taxon>
        <taxon>Dikarya</taxon>
        <taxon>Ascomycota</taxon>
        <taxon>Pezizomycotina</taxon>
        <taxon>Sordariomycetes</taxon>
        <taxon>Hypocreomycetidae</taxon>
        <taxon>Hypocreales</taxon>
        <taxon>Ophiocordycipitaceae</taxon>
        <taxon>Ophiocordyceps</taxon>
    </lineage>
</organism>